<evidence type="ECO:0000259" key="1">
    <source>
        <dbReference type="Pfam" id="PF01636"/>
    </source>
</evidence>
<name>A0A4P9X476_9FUNG</name>
<dbReference type="CDD" id="cd05154">
    <property type="entry name" value="ACAD10_11_N-like"/>
    <property type="match status" value="1"/>
</dbReference>
<organism evidence="2 3">
    <name type="scientific">Caulochytrium protostelioides</name>
    <dbReference type="NCBI Taxonomy" id="1555241"/>
    <lineage>
        <taxon>Eukaryota</taxon>
        <taxon>Fungi</taxon>
        <taxon>Fungi incertae sedis</taxon>
        <taxon>Chytridiomycota</taxon>
        <taxon>Chytridiomycota incertae sedis</taxon>
        <taxon>Chytridiomycetes</taxon>
        <taxon>Caulochytriales</taxon>
        <taxon>Caulochytriaceae</taxon>
        <taxon>Caulochytrium</taxon>
    </lineage>
</organism>
<dbReference type="Proteomes" id="UP000274922">
    <property type="component" value="Unassembled WGS sequence"/>
</dbReference>
<proteinExistence type="predicted"/>
<protein>
    <recommendedName>
        <fullName evidence="1">Aminoglycoside phosphotransferase domain-containing protein</fullName>
    </recommendedName>
</protein>
<dbReference type="Gene3D" id="3.90.1200.10">
    <property type="match status" value="1"/>
</dbReference>
<dbReference type="InterPro" id="IPR052898">
    <property type="entry name" value="ACAD10-like"/>
</dbReference>
<dbReference type="OrthoDB" id="191037at2759"/>
<gene>
    <name evidence="2" type="ORF">CXG81DRAFT_5990</name>
</gene>
<sequence length="356" mass="38716">PCTALRFGFGQSNPTYRITDARGRHWVLRRKPAGRLMSPTAHRIDREYRVMRALGAAGVDFPVPAMHLMAADDTHTVGAPFYVMGYVDGVVYEDVMLHSVPSTPAKYAILREAMRVLATLHSLDYRQLGLADLGREGQYYPRQIERMTQLARVQAEVGVAHAKSPGLALPSLTAARAPVPAIAGLEHLGPWFAANGPPDHTCLIHGDFKLDNLMYARSPAAKPGDAPSKPTVLALIDWELATLGHPLADLANFLMPWYHVGSTAATRRRAGPMEPLADRPPPLGLPDARELMAWYLADRAAMAAPTRSTPKRPSPLPLDADGVPCGFLAARVFSYVRVLVIMQGILARMVLGQASS</sequence>
<dbReference type="AlphaFoldDB" id="A0A4P9X476"/>
<dbReference type="InterPro" id="IPR041726">
    <property type="entry name" value="ACAD10_11_N"/>
</dbReference>
<dbReference type="PANTHER" id="PTHR47829:SF1">
    <property type="entry name" value="HAD FAMILY PHOSPHATASE"/>
    <property type="match status" value="1"/>
</dbReference>
<dbReference type="Gene3D" id="3.30.200.20">
    <property type="entry name" value="Phosphorylase Kinase, domain 1"/>
    <property type="match status" value="1"/>
</dbReference>
<dbReference type="InterPro" id="IPR002575">
    <property type="entry name" value="Aminoglycoside_PTrfase"/>
</dbReference>
<dbReference type="SUPFAM" id="SSF56112">
    <property type="entry name" value="Protein kinase-like (PK-like)"/>
    <property type="match status" value="1"/>
</dbReference>
<accession>A0A4P9X476</accession>
<keyword evidence="3" id="KW-1185">Reference proteome</keyword>
<dbReference type="Pfam" id="PF01636">
    <property type="entry name" value="APH"/>
    <property type="match status" value="1"/>
</dbReference>
<feature type="domain" description="Aminoglycoside phosphotransferase" evidence="1">
    <location>
        <begin position="6"/>
        <end position="262"/>
    </location>
</feature>
<feature type="non-terminal residue" evidence="2">
    <location>
        <position position="356"/>
    </location>
</feature>
<evidence type="ECO:0000313" key="3">
    <source>
        <dbReference type="Proteomes" id="UP000274922"/>
    </source>
</evidence>
<dbReference type="PANTHER" id="PTHR47829">
    <property type="entry name" value="HYDROLASE, PUTATIVE (AFU_ORTHOLOGUE AFUA_1G12880)-RELATED"/>
    <property type="match status" value="1"/>
</dbReference>
<dbReference type="EMBL" id="ML014252">
    <property type="protein sequence ID" value="RKO99852.1"/>
    <property type="molecule type" value="Genomic_DNA"/>
</dbReference>
<dbReference type="InterPro" id="IPR011009">
    <property type="entry name" value="Kinase-like_dom_sf"/>
</dbReference>
<feature type="non-terminal residue" evidence="2">
    <location>
        <position position="1"/>
    </location>
</feature>
<dbReference type="STRING" id="1555241.A0A4P9X476"/>
<reference evidence="3" key="1">
    <citation type="journal article" date="2018" name="Nat. Microbiol.">
        <title>Leveraging single-cell genomics to expand the fungal tree of life.</title>
        <authorList>
            <person name="Ahrendt S.R."/>
            <person name="Quandt C.A."/>
            <person name="Ciobanu D."/>
            <person name="Clum A."/>
            <person name="Salamov A."/>
            <person name="Andreopoulos B."/>
            <person name="Cheng J.F."/>
            <person name="Woyke T."/>
            <person name="Pelin A."/>
            <person name="Henrissat B."/>
            <person name="Reynolds N.K."/>
            <person name="Benny G.L."/>
            <person name="Smith M.E."/>
            <person name="James T.Y."/>
            <person name="Grigoriev I.V."/>
        </authorList>
    </citation>
    <scope>NUCLEOTIDE SEQUENCE [LARGE SCALE GENOMIC DNA]</scope>
    <source>
        <strain evidence="3">ATCC 52028</strain>
    </source>
</reference>
<evidence type="ECO:0000313" key="2">
    <source>
        <dbReference type="EMBL" id="RKO99852.1"/>
    </source>
</evidence>